<proteinExistence type="inferred from homology"/>
<dbReference type="Proteomes" id="UP001595607">
    <property type="component" value="Unassembled WGS sequence"/>
</dbReference>
<evidence type="ECO:0000256" key="3">
    <source>
        <dbReference type="ARBA" id="ARBA00022970"/>
    </source>
</evidence>
<name>A0ABV7MAK9_9PROT</name>
<dbReference type="PANTHER" id="PTHR30483:SF6">
    <property type="entry name" value="PERIPLASMIC BINDING PROTEIN OF ABC TRANSPORTER FOR NATURAL AMINO ACIDS"/>
    <property type="match status" value="1"/>
</dbReference>
<dbReference type="InterPro" id="IPR028081">
    <property type="entry name" value="Leu-bd"/>
</dbReference>
<comment type="similarity">
    <text evidence="1">Belongs to the leucine-binding protein family.</text>
</comment>
<keyword evidence="2" id="KW-0732">Signal</keyword>
<feature type="domain" description="Leucine-binding protein" evidence="5">
    <location>
        <begin position="75"/>
        <end position="248"/>
    </location>
</feature>
<sequence>MINALPKFSLKQAGILACAFILAACETLPTRTSEPEEPPVATDEPVGLEAPVTLPDIDEDRVVRVALLLPFGDSSENIQDLADAMLKAAQMVAFESGNDSFLLIPEDTKGTPAGARAAARNAINGGADIILGPLLASSVQAVSQEARRRDIPVIAFSTDRRVAGNGTYLLSFPPEPEIERVTSYALSQGYARFGLLAPLNEYGARVADAFHEEIYEGGGTLVHEERYERNADAMREPARRLAQYAAPAFVPQYVTPRGPRPEQQEDRYGALPGSQPEQQYDQYGPLPGTQEPEGPLNRADVPSESYDPIEDGFQAVLLPEFGRLLRALAPLLPYNDVDVRQIKLLGVSAWNNPGLIGEPALAGGWFAAPDPERSKGFTARYRAAYGENPPRLASLAYDATLIAARLAESGAPNPYSQAMLTNPNGFIGADGLFRLTEEGVVERGLAVLEITRNGVRVIDPAPLSFKPDPYAPQY</sequence>
<accession>A0ABV7MAK9</accession>
<dbReference type="InterPro" id="IPR051010">
    <property type="entry name" value="BCAA_transport"/>
</dbReference>
<dbReference type="PROSITE" id="PS51257">
    <property type="entry name" value="PROKAR_LIPOPROTEIN"/>
    <property type="match status" value="1"/>
</dbReference>
<feature type="compositionally biased region" description="Basic and acidic residues" evidence="4">
    <location>
        <begin position="259"/>
        <end position="268"/>
    </location>
</feature>
<dbReference type="PANTHER" id="PTHR30483">
    <property type="entry name" value="LEUCINE-SPECIFIC-BINDING PROTEIN"/>
    <property type="match status" value="1"/>
</dbReference>
<dbReference type="RefSeq" id="WP_189570627.1">
    <property type="nucleotide sequence ID" value="NZ_BMXU01000001.1"/>
</dbReference>
<dbReference type="Pfam" id="PF13458">
    <property type="entry name" value="Peripla_BP_6"/>
    <property type="match status" value="1"/>
</dbReference>
<evidence type="ECO:0000256" key="1">
    <source>
        <dbReference type="ARBA" id="ARBA00010062"/>
    </source>
</evidence>
<protein>
    <submittedName>
        <fullName evidence="6">Penicillin-binding protein activator</fullName>
    </submittedName>
</protein>
<keyword evidence="3" id="KW-0813">Transport</keyword>
<evidence type="ECO:0000256" key="2">
    <source>
        <dbReference type="ARBA" id="ARBA00022729"/>
    </source>
</evidence>
<reference evidence="7" key="1">
    <citation type="journal article" date="2019" name="Int. J. Syst. Evol. Microbiol.">
        <title>The Global Catalogue of Microorganisms (GCM) 10K type strain sequencing project: providing services to taxonomists for standard genome sequencing and annotation.</title>
        <authorList>
            <consortium name="The Broad Institute Genomics Platform"/>
            <consortium name="The Broad Institute Genome Sequencing Center for Infectious Disease"/>
            <person name="Wu L."/>
            <person name="Ma J."/>
        </authorList>
    </citation>
    <scope>NUCLEOTIDE SEQUENCE [LARGE SCALE GENOMIC DNA]</scope>
    <source>
        <strain evidence="7">KCTC 22245</strain>
    </source>
</reference>
<evidence type="ECO:0000313" key="7">
    <source>
        <dbReference type="Proteomes" id="UP001595607"/>
    </source>
</evidence>
<dbReference type="InterPro" id="IPR028082">
    <property type="entry name" value="Peripla_BP_I"/>
</dbReference>
<comment type="caution">
    <text evidence="6">The sequence shown here is derived from an EMBL/GenBank/DDBJ whole genome shotgun (WGS) entry which is preliminary data.</text>
</comment>
<evidence type="ECO:0000259" key="5">
    <source>
        <dbReference type="Pfam" id="PF13458"/>
    </source>
</evidence>
<evidence type="ECO:0000256" key="4">
    <source>
        <dbReference type="SAM" id="MobiDB-lite"/>
    </source>
</evidence>
<gene>
    <name evidence="6" type="ORF">ACFONP_06620</name>
</gene>
<dbReference type="EMBL" id="JBHRVA010000002">
    <property type="protein sequence ID" value="MFC3302403.1"/>
    <property type="molecule type" value="Genomic_DNA"/>
</dbReference>
<evidence type="ECO:0000313" key="6">
    <source>
        <dbReference type="EMBL" id="MFC3302403.1"/>
    </source>
</evidence>
<organism evidence="6 7">
    <name type="scientific">Parvularcula lutaonensis</name>
    <dbReference type="NCBI Taxonomy" id="491923"/>
    <lineage>
        <taxon>Bacteria</taxon>
        <taxon>Pseudomonadati</taxon>
        <taxon>Pseudomonadota</taxon>
        <taxon>Alphaproteobacteria</taxon>
        <taxon>Parvularculales</taxon>
        <taxon>Parvularculaceae</taxon>
        <taxon>Parvularcula</taxon>
    </lineage>
</organism>
<keyword evidence="3" id="KW-0029">Amino-acid transport</keyword>
<dbReference type="CDD" id="cd06339">
    <property type="entry name" value="PBP1_YraM_LppC_lipoprotein-like"/>
    <property type="match status" value="1"/>
</dbReference>
<dbReference type="SUPFAM" id="SSF53822">
    <property type="entry name" value="Periplasmic binding protein-like I"/>
    <property type="match status" value="1"/>
</dbReference>
<keyword evidence="7" id="KW-1185">Reference proteome</keyword>
<feature type="region of interest" description="Disordered" evidence="4">
    <location>
        <begin position="252"/>
        <end position="305"/>
    </location>
</feature>
<dbReference type="Gene3D" id="3.40.50.2300">
    <property type="match status" value="3"/>
</dbReference>